<dbReference type="Proteomes" id="UP000810130">
    <property type="component" value="Unassembled WGS sequence"/>
</dbReference>
<evidence type="ECO:0000313" key="1">
    <source>
        <dbReference type="EMBL" id="MBP2859416.1"/>
    </source>
</evidence>
<comment type="caution">
    <text evidence="1">The sequence shown here is derived from an EMBL/GenBank/DDBJ whole genome shotgun (WGS) entry which is preliminary data.</text>
</comment>
<keyword evidence="2" id="KW-1185">Reference proteome</keyword>
<proteinExistence type="predicted"/>
<dbReference type="RefSeq" id="WP_210175632.1">
    <property type="nucleotide sequence ID" value="NZ_JAGJWX010000030.1"/>
</dbReference>
<protein>
    <submittedName>
        <fullName evidence="1">Uncharacterized protein</fullName>
    </submittedName>
</protein>
<evidence type="ECO:0000313" key="2">
    <source>
        <dbReference type="Proteomes" id="UP000810130"/>
    </source>
</evidence>
<gene>
    <name evidence="1" type="ORF">J8657_17620</name>
</gene>
<name>A0ABS5BG28_9GAMM</name>
<organism evidence="1 2">
    <name type="scientific">Dickeya oryzae</name>
    <dbReference type="NCBI Taxonomy" id="1240404"/>
    <lineage>
        <taxon>Bacteria</taxon>
        <taxon>Pseudomonadati</taxon>
        <taxon>Pseudomonadota</taxon>
        <taxon>Gammaproteobacteria</taxon>
        <taxon>Enterobacterales</taxon>
        <taxon>Pectobacteriaceae</taxon>
        <taxon>Dickeya</taxon>
    </lineage>
</organism>
<accession>A0ABS5BG28</accession>
<sequence length="79" mass="9386">MAVISKKEEKIKITCDSLQPNFTFEQFLDAFKSLYPKDWVKLEREYAKHERKTKPGKSHPMPHPVQYMKNALNIHLNKN</sequence>
<reference evidence="1 2" key="1">
    <citation type="submission" date="2021-04" db="EMBL/GenBank/DDBJ databases">
        <title>Genomic and host-range diversity within the Dickeya zeae complex, identification of D. zeae and D. oryzae members, proposal of two novel subspecies D. zeae subsp. zeae subsp. nov. and D. zeae subsp. dombae subsp. nov.</title>
        <authorList>
            <person name="Van Gijsegem F."/>
            <person name="Hugouvieux-Cotte-Pattat N."/>
        </authorList>
    </citation>
    <scope>NUCLEOTIDE SEQUENCE [LARGE SCALE GENOMIC DNA]</scope>
    <source>
        <strain evidence="1 2">FVG03</strain>
    </source>
</reference>
<dbReference type="EMBL" id="JAGJWX010000030">
    <property type="protein sequence ID" value="MBP2859416.1"/>
    <property type="molecule type" value="Genomic_DNA"/>
</dbReference>